<evidence type="ECO:0000313" key="4">
    <source>
        <dbReference type="Proteomes" id="UP001277471"/>
    </source>
</evidence>
<dbReference type="GeneID" id="56453026"/>
<dbReference type="EMBL" id="JAWXYC010000003">
    <property type="protein sequence ID" value="MDX5951394.1"/>
    <property type="molecule type" value="Genomic_DNA"/>
</dbReference>
<reference evidence="1 4" key="2">
    <citation type="submission" date="2023-11" db="EMBL/GenBank/DDBJ databases">
        <title>MicrobeMod: A computational toolkit for identifying prokaryotic methylation and restriction-modification with nanopore sequencing.</title>
        <authorList>
            <person name="Crits-Christoph A."/>
            <person name="Kang S.C."/>
            <person name="Lee H."/>
            <person name="Ostrov N."/>
        </authorList>
    </citation>
    <scope>NUCLEOTIDE SEQUENCE [LARGE SCALE GENOMIC DNA]</scope>
    <source>
        <strain evidence="1 4">ATCC 29145</strain>
    </source>
</reference>
<reference evidence="2 3" key="1">
    <citation type="submission" date="2018-09" db="EMBL/GenBank/DDBJ databases">
        <title>Whole genome based analysis of evolution and adaptive divergence in Indian and Brazilian strains of Azospirillum brasilense.</title>
        <authorList>
            <person name="Singh C."/>
            <person name="Tripathi A.K."/>
        </authorList>
    </citation>
    <scope>NUCLEOTIDE SEQUENCE [LARGE SCALE GENOMIC DNA]</scope>
    <source>
        <strain evidence="2 3">MTCC4038</strain>
        <plasmid evidence="2 3">p1</plasmid>
    </source>
</reference>
<organism evidence="2 3">
    <name type="scientific">Azospirillum brasilense</name>
    <dbReference type="NCBI Taxonomy" id="192"/>
    <lineage>
        <taxon>Bacteria</taxon>
        <taxon>Pseudomonadati</taxon>
        <taxon>Pseudomonadota</taxon>
        <taxon>Alphaproteobacteria</taxon>
        <taxon>Rhodospirillales</taxon>
        <taxon>Azospirillaceae</taxon>
        <taxon>Azospirillum</taxon>
    </lineage>
</organism>
<accession>A0A0P0FA47</accession>
<evidence type="ECO:0000313" key="3">
    <source>
        <dbReference type="Proteomes" id="UP000298774"/>
    </source>
</evidence>
<dbReference type="KEGG" id="abf:AMK58_15775"/>
<evidence type="ECO:0000313" key="2">
    <source>
        <dbReference type="EMBL" id="QCO11575.1"/>
    </source>
</evidence>
<sequence>MAHAMFKRYKILFTRPLPGLRPGRPERDAMVERVKRFASQNGMAGDLHAISPNAGFGILEIQCTDKLARRLSDLTDVESVLES</sequence>
<geneLocation type="plasmid" evidence="2 3">
    <name>p1</name>
</geneLocation>
<dbReference type="AlphaFoldDB" id="A0A0P0FA47"/>
<name>A0A0P0FA47_AZOBR</name>
<keyword evidence="2" id="KW-0614">Plasmid</keyword>
<dbReference type="EMBL" id="CP032340">
    <property type="protein sequence ID" value="QCO11575.1"/>
    <property type="molecule type" value="Genomic_DNA"/>
</dbReference>
<protein>
    <recommendedName>
        <fullName evidence="5">DUF3303 domain-containing protein</fullName>
    </recommendedName>
</protein>
<evidence type="ECO:0000313" key="1">
    <source>
        <dbReference type="EMBL" id="MDX5951394.1"/>
    </source>
</evidence>
<dbReference type="RefSeq" id="WP_035676775.1">
    <property type="nucleotide sequence ID" value="NZ_CP012915.1"/>
</dbReference>
<evidence type="ECO:0008006" key="5">
    <source>
        <dbReference type="Google" id="ProtNLM"/>
    </source>
</evidence>
<dbReference type="Proteomes" id="UP001277471">
    <property type="component" value="Unassembled WGS sequence"/>
</dbReference>
<dbReference type="Proteomes" id="UP000298774">
    <property type="component" value="Plasmid p1"/>
</dbReference>
<proteinExistence type="predicted"/>
<keyword evidence="4" id="KW-1185">Reference proteome</keyword>
<gene>
    <name evidence="2" type="ORF">D3868_21650</name>
    <name evidence="1" type="ORF">SIM66_09335</name>
</gene>